<proteinExistence type="predicted"/>
<accession>A0A9N9DYJ3</accession>
<comment type="caution">
    <text evidence="1">The sequence shown here is derived from an EMBL/GenBank/DDBJ whole genome shotgun (WGS) entry which is preliminary data.</text>
</comment>
<sequence>LKGSILNTNNWPWNLSDLTIGDWPGSQFSVKNATDFLKTQLILPTAVQTPVDTSYPFT</sequence>
<evidence type="ECO:0000313" key="1">
    <source>
        <dbReference type="EMBL" id="CAG8653139.1"/>
    </source>
</evidence>
<reference evidence="1" key="1">
    <citation type="submission" date="2021-06" db="EMBL/GenBank/DDBJ databases">
        <authorList>
            <person name="Kallberg Y."/>
            <person name="Tangrot J."/>
            <person name="Rosling A."/>
        </authorList>
    </citation>
    <scope>NUCLEOTIDE SEQUENCE</scope>
    <source>
        <strain evidence="1">FL966</strain>
    </source>
</reference>
<protein>
    <submittedName>
        <fullName evidence="1">10312_t:CDS:1</fullName>
    </submittedName>
</protein>
<organism evidence="1 2">
    <name type="scientific">Cetraspora pellucida</name>
    <dbReference type="NCBI Taxonomy" id="1433469"/>
    <lineage>
        <taxon>Eukaryota</taxon>
        <taxon>Fungi</taxon>
        <taxon>Fungi incertae sedis</taxon>
        <taxon>Mucoromycota</taxon>
        <taxon>Glomeromycotina</taxon>
        <taxon>Glomeromycetes</taxon>
        <taxon>Diversisporales</taxon>
        <taxon>Gigasporaceae</taxon>
        <taxon>Cetraspora</taxon>
    </lineage>
</organism>
<dbReference type="Proteomes" id="UP000789759">
    <property type="component" value="Unassembled WGS sequence"/>
</dbReference>
<evidence type="ECO:0000313" key="2">
    <source>
        <dbReference type="Proteomes" id="UP000789759"/>
    </source>
</evidence>
<dbReference type="EMBL" id="CAJVQA010007200">
    <property type="protein sequence ID" value="CAG8653139.1"/>
    <property type="molecule type" value="Genomic_DNA"/>
</dbReference>
<keyword evidence="2" id="KW-1185">Reference proteome</keyword>
<name>A0A9N9DYJ3_9GLOM</name>
<gene>
    <name evidence="1" type="ORF">CPELLU_LOCUS9437</name>
</gene>
<dbReference type="OrthoDB" id="2417874at2759"/>
<dbReference type="AlphaFoldDB" id="A0A9N9DYJ3"/>
<feature type="non-terminal residue" evidence="1">
    <location>
        <position position="1"/>
    </location>
</feature>